<proteinExistence type="predicted"/>
<dbReference type="InterPro" id="IPR018312">
    <property type="entry name" value="Chromosome_initiator_DnaA_CS"/>
</dbReference>
<evidence type="ECO:0000259" key="1">
    <source>
        <dbReference type="SMART" id="SM00760"/>
    </source>
</evidence>
<accession>A0A4D7B5G5</accession>
<name>A0A4D7B5G5_9HYPH</name>
<evidence type="ECO:0000313" key="3">
    <source>
        <dbReference type="Proteomes" id="UP000298781"/>
    </source>
</evidence>
<dbReference type="AlphaFoldDB" id="A0A4D7B5G5"/>
<dbReference type="PROSITE" id="PS01008">
    <property type="entry name" value="DNAA"/>
    <property type="match status" value="1"/>
</dbReference>
<keyword evidence="3" id="KW-1185">Reference proteome</keyword>
<dbReference type="PANTHER" id="PTHR30050">
    <property type="entry name" value="CHROMOSOMAL REPLICATION INITIATOR PROTEIN DNAA"/>
    <property type="match status" value="1"/>
</dbReference>
<dbReference type="GO" id="GO:0006275">
    <property type="term" value="P:regulation of DNA replication"/>
    <property type="evidence" value="ECO:0007669"/>
    <property type="project" value="InterPro"/>
</dbReference>
<organism evidence="2 3">
    <name type="scientific">Phreatobacter stygius</name>
    <dbReference type="NCBI Taxonomy" id="1940610"/>
    <lineage>
        <taxon>Bacteria</taxon>
        <taxon>Pseudomonadati</taxon>
        <taxon>Pseudomonadota</taxon>
        <taxon>Alphaproteobacteria</taxon>
        <taxon>Hyphomicrobiales</taxon>
        <taxon>Phreatobacteraceae</taxon>
        <taxon>Phreatobacter</taxon>
    </lineage>
</organism>
<gene>
    <name evidence="2" type="ORF">E8M01_16450</name>
</gene>
<dbReference type="Pfam" id="PF08299">
    <property type="entry name" value="Bac_DnaA_C"/>
    <property type="match status" value="1"/>
</dbReference>
<dbReference type="SMART" id="SM00760">
    <property type="entry name" value="Bac_DnaA_C"/>
    <property type="match status" value="1"/>
</dbReference>
<dbReference type="InterPro" id="IPR010921">
    <property type="entry name" value="Trp_repressor/repl_initiator"/>
</dbReference>
<dbReference type="GO" id="GO:0005524">
    <property type="term" value="F:ATP binding"/>
    <property type="evidence" value="ECO:0007669"/>
    <property type="project" value="InterPro"/>
</dbReference>
<sequence length="168" mass="18317">MTVSLSVRIIAETVAEHFGFTYRDLVSHRKPVEIREARAIAYLMARRFTPLSYPAIGEALGDRDHTTVLHGVRTVERQCRTSNSLANAVFEIDAALRAVELTLARAALVPPPDVDPLAVAYRVLSAERQTISPSRDEILALAVAVIGAAVTTPSQQSEPKPAQEPKHV</sequence>
<dbReference type="OrthoDB" id="7776290at2"/>
<dbReference type="CDD" id="cd06571">
    <property type="entry name" value="Bac_DnaA_C"/>
    <property type="match status" value="1"/>
</dbReference>
<dbReference type="SUPFAM" id="SSF48295">
    <property type="entry name" value="TrpR-like"/>
    <property type="match status" value="1"/>
</dbReference>
<dbReference type="Gene3D" id="1.10.1750.10">
    <property type="match status" value="1"/>
</dbReference>
<dbReference type="GO" id="GO:0003688">
    <property type="term" value="F:DNA replication origin binding"/>
    <property type="evidence" value="ECO:0007669"/>
    <property type="project" value="InterPro"/>
</dbReference>
<dbReference type="KEGG" id="pstg:E8M01_16450"/>
<dbReference type="GO" id="GO:0006270">
    <property type="term" value="P:DNA replication initiation"/>
    <property type="evidence" value="ECO:0007669"/>
    <property type="project" value="InterPro"/>
</dbReference>
<feature type="domain" description="Chromosomal replication initiator DnaA C-terminal" evidence="1">
    <location>
        <begin position="6"/>
        <end position="75"/>
    </location>
</feature>
<evidence type="ECO:0000313" key="2">
    <source>
        <dbReference type="EMBL" id="QCI65658.1"/>
    </source>
</evidence>
<protein>
    <recommendedName>
        <fullName evidence="1">Chromosomal replication initiator DnaA C-terminal domain-containing protein</fullName>
    </recommendedName>
</protein>
<dbReference type="EMBL" id="CP039690">
    <property type="protein sequence ID" value="QCI65658.1"/>
    <property type="molecule type" value="Genomic_DNA"/>
</dbReference>
<dbReference type="InterPro" id="IPR013159">
    <property type="entry name" value="DnaA_C"/>
</dbReference>
<dbReference type="PANTHER" id="PTHR30050:SF4">
    <property type="entry name" value="ATP-BINDING PROTEIN RV3427C IN INSERTION SEQUENCE-RELATED"/>
    <property type="match status" value="1"/>
</dbReference>
<reference evidence="2 3" key="1">
    <citation type="submission" date="2019-04" db="EMBL/GenBank/DDBJ databases">
        <title>Phreatobacter aquaticus sp. nov.</title>
        <authorList>
            <person name="Choi A."/>
        </authorList>
    </citation>
    <scope>NUCLEOTIDE SEQUENCE [LARGE SCALE GENOMIC DNA]</scope>
    <source>
        <strain evidence="2 3">KCTC 52518</strain>
    </source>
</reference>
<dbReference type="Proteomes" id="UP000298781">
    <property type="component" value="Chromosome"/>
</dbReference>
<dbReference type="RefSeq" id="WP_136961104.1">
    <property type="nucleotide sequence ID" value="NZ_CP039690.1"/>
</dbReference>